<evidence type="ECO:0000313" key="7">
    <source>
        <dbReference type="Proteomes" id="UP000050517"/>
    </source>
</evidence>
<gene>
    <name evidence="6" type="primary">pspA</name>
    <name evidence="6" type="ORF">Cocul_00289</name>
</gene>
<accession>A0A0Q0UEN5</accession>
<dbReference type="AlphaFoldDB" id="A0A0Q0UEN5"/>
<comment type="caution">
    <text evidence="6">The sequence shown here is derived from an EMBL/GenBank/DDBJ whole genome shotgun (WGS) entry which is preliminary data.</text>
</comment>
<dbReference type="EMBL" id="LKST01000001">
    <property type="protein sequence ID" value="KQB85151.1"/>
    <property type="molecule type" value="Genomic_DNA"/>
</dbReference>
<evidence type="ECO:0000259" key="5">
    <source>
        <dbReference type="PROSITE" id="PS50879"/>
    </source>
</evidence>
<feature type="active site" description="Tele-phosphohistidine intermediate" evidence="1">
    <location>
        <position position="192"/>
    </location>
</feature>
<dbReference type="GO" id="GO:0003676">
    <property type="term" value="F:nucleic acid binding"/>
    <property type="evidence" value="ECO:0007669"/>
    <property type="project" value="InterPro"/>
</dbReference>
<dbReference type="FunFam" id="3.30.420.10:FF:000076">
    <property type="entry name" value="RBR-type E3 ubiquitin transferase"/>
    <property type="match status" value="1"/>
</dbReference>
<dbReference type="Proteomes" id="UP000050517">
    <property type="component" value="Unassembled WGS sequence"/>
</dbReference>
<sequence length="386" mass="41668">MKVCLEADGGSRGNPGIAGSGSVLYDAHRTTILREQAYVVGTSATNNVAEYYGLLIGLEAARDYGATEVAVYMDSKLVVEQMSGRWKIKHPDMQKLARKARRVMDTFDKVTFQWVPREKNKKADALSNVAMDAAARGEKPGMVKDTGAVPLAGASPDSPAPPSPAPAAGPTTVMTWLNPERKPTTRFILVRHGETEHTVRGCYSGQSDPDLTERGTAQAKNAAAVVRSLVGDSTPVIISSPLARARHTAQQVARVVGGTVEVENALIELDFGDWDGKEIARAQQENPRLHAAWLNDAAIAPPGGESLDDLHRRVAQWRQRMLEDHEGATVVVVSHVNPIKSLLRQALDGGPEFFHRVFVEIASVSVVEFMGDRGLIRGINIGRAGC</sequence>
<dbReference type="EC" id="3.1.3.3" evidence="6"/>
<proteinExistence type="predicted"/>
<dbReference type="RefSeq" id="WP_055121521.1">
    <property type="nucleotide sequence ID" value="NZ_LKST01000001.1"/>
</dbReference>
<dbReference type="PANTHER" id="PTHR48100">
    <property type="entry name" value="BROAD-SPECIFICITY PHOSPHATASE YOR283W-RELATED"/>
    <property type="match status" value="1"/>
</dbReference>
<feature type="compositionally biased region" description="Pro residues" evidence="4">
    <location>
        <begin position="158"/>
        <end position="167"/>
    </location>
</feature>
<dbReference type="GO" id="GO:0016791">
    <property type="term" value="F:phosphatase activity"/>
    <property type="evidence" value="ECO:0007669"/>
    <property type="project" value="TreeGrafter"/>
</dbReference>
<dbReference type="OrthoDB" id="5296884at2"/>
<dbReference type="InterPro" id="IPR050275">
    <property type="entry name" value="PGM_Phosphatase"/>
</dbReference>
<dbReference type="InterPro" id="IPR014636">
    <property type="entry name" value="RNaseH/PGlycerate_mutase"/>
</dbReference>
<dbReference type="Pfam" id="PF13456">
    <property type="entry name" value="RVT_3"/>
    <property type="match status" value="1"/>
</dbReference>
<dbReference type="InterPro" id="IPR029033">
    <property type="entry name" value="His_PPase_superfam"/>
</dbReference>
<dbReference type="Pfam" id="PF00300">
    <property type="entry name" value="His_Phos_1"/>
    <property type="match status" value="1"/>
</dbReference>
<dbReference type="PATRIC" id="fig|1544416.3.peg.293"/>
<evidence type="ECO:0000256" key="4">
    <source>
        <dbReference type="SAM" id="MobiDB-lite"/>
    </source>
</evidence>
<feature type="domain" description="RNase H type-1" evidence="5">
    <location>
        <begin position="1"/>
        <end position="140"/>
    </location>
</feature>
<reference evidence="6 7" key="1">
    <citation type="submission" date="2015-10" db="EMBL/GenBank/DDBJ databases">
        <title>Corynebacteirum lowii and Corynebacterium oculi species nova, derived from human clinical disease and and emended description of Corynebacterium mastiditis.</title>
        <authorList>
            <person name="Bernard K."/>
            <person name="Pacheco A.L."/>
            <person name="Mcdougall C."/>
            <person name="Burtx T."/>
            <person name="Weibe D."/>
            <person name="Tyler S."/>
            <person name="Olson A.B."/>
            <person name="Cnockaert M."/>
            <person name="Eguchi H."/>
            <person name="Kuwahara T."/>
            <person name="Nakayama-Imaohji H."/>
            <person name="Boudewijins M."/>
            <person name="Van Hoecke F."/>
            <person name="Bernier A.-M."/>
            <person name="Vandamme P."/>
        </authorList>
    </citation>
    <scope>NUCLEOTIDE SEQUENCE [LARGE SCALE GENOMIC DNA]</scope>
    <source>
        <strain evidence="6 7">NML 130210</strain>
    </source>
</reference>
<dbReference type="PANTHER" id="PTHR48100:SF1">
    <property type="entry name" value="HISTIDINE PHOSPHATASE FAMILY PROTEIN-RELATED"/>
    <property type="match status" value="1"/>
</dbReference>
<dbReference type="PIRSF" id="PIRSF036922">
    <property type="entry name" value="RNaseH_PGAM"/>
    <property type="match status" value="1"/>
</dbReference>
<dbReference type="SUPFAM" id="SSF53098">
    <property type="entry name" value="Ribonuclease H-like"/>
    <property type="match status" value="1"/>
</dbReference>
<dbReference type="CDD" id="cd09279">
    <property type="entry name" value="RNase_HI_like"/>
    <property type="match status" value="1"/>
</dbReference>
<feature type="binding site" evidence="3">
    <location>
        <position position="244"/>
    </location>
    <ligand>
        <name>substrate</name>
    </ligand>
</feature>
<protein>
    <submittedName>
        <fullName evidence="6">Phosphoserine phosphatase 1</fullName>
        <ecNumber evidence="6">3.1.3.3</ecNumber>
    </submittedName>
</protein>
<organism evidence="6 7">
    <name type="scientific">Corynebacterium oculi</name>
    <dbReference type="NCBI Taxonomy" id="1544416"/>
    <lineage>
        <taxon>Bacteria</taxon>
        <taxon>Bacillati</taxon>
        <taxon>Actinomycetota</taxon>
        <taxon>Actinomycetes</taxon>
        <taxon>Mycobacteriales</taxon>
        <taxon>Corynebacteriaceae</taxon>
        <taxon>Corynebacterium</taxon>
    </lineage>
</organism>
<dbReference type="GO" id="GO:0004523">
    <property type="term" value="F:RNA-DNA hybrid ribonuclease activity"/>
    <property type="evidence" value="ECO:0007669"/>
    <property type="project" value="InterPro"/>
</dbReference>
<keyword evidence="6" id="KW-0378">Hydrolase</keyword>
<dbReference type="Gene3D" id="3.30.420.10">
    <property type="entry name" value="Ribonuclease H-like superfamily/Ribonuclease H"/>
    <property type="match status" value="1"/>
</dbReference>
<dbReference type="InterPro" id="IPR036397">
    <property type="entry name" value="RNaseH_sf"/>
</dbReference>
<keyword evidence="7" id="KW-1185">Reference proteome</keyword>
<dbReference type="GO" id="GO:0005737">
    <property type="term" value="C:cytoplasm"/>
    <property type="evidence" value="ECO:0007669"/>
    <property type="project" value="TreeGrafter"/>
</dbReference>
<dbReference type="InterPro" id="IPR012337">
    <property type="entry name" value="RNaseH-like_sf"/>
</dbReference>
<evidence type="ECO:0000256" key="1">
    <source>
        <dbReference type="PIRSR" id="PIRSR036922-1"/>
    </source>
</evidence>
<evidence type="ECO:0000313" key="6">
    <source>
        <dbReference type="EMBL" id="KQB85151.1"/>
    </source>
</evidence>
<dbReference type="SMART" id="SM00855">
    <property type="entry name" value="PGAM"/>
    <property type="match status" value="1"/>
</dbReference>
<dbReference type="InterPro" id="IPR013078">
    <property type="entry name" value="His_Pase_superF_clade-1"/>
</dbReference>
<evidence type="ECO:0000256" key="2">
    <source>
        <dbReference type="PIRSR" id="PIRSR613078-1"/>
    </source>
</evidence>
<feature type="active site" description="Proton donor/acceptor; for phosphatase activity" evidence="1">
    <location>
        <position position="268"/>
    </location>
</feature>
<evidence type="ECO:0000256" key="3">
    <source>
        <dbReference type="PIRSR" id="PIRSR613078-2"/>
    </source>
</evidence>
<dbReference type="NCBIfam" id="NF005567">
    <property type="entry name" value="PRK07238.1"/>
    <property type="match status" value="1"/>
</dbReference>
<dbReference type="Gene3D" id="3.40.50.1240">
    <property type="entry name" value="Phosphoglycerate mutase-like"/>
    <property type="match status" value="1"/>
</dbReference>
<dbReference type="PROSITE" id="PS50879">
    <property type="entry name" value="RNASE_H_1"/>
    <property type="match status" value="1"/>
</dbReference>
<feature type="active site" description="Proton donor/acceptor" evidence="2">
    <location>
        <position position="268"/>
    </location>
</feature>
<name>A0A0Q0UEN5_9CORY</name>
<feature type="region of interest" description="Disordered" evidence="4">
    <location>
        <begin position="140"/>
        <end position="169"/>
    </location>
</feature>
<dbReference type="InterPro" id="IPR002156">
    <property type="entry name" value="RNaseH_domain"/>
</dbReference>
<dbReference type="CDD" id="cd07067">
    <property type="entry name" value="HP_PGM_like"/>
    <property type="match status" value="1"/>
</dbReference>
<dbReference type="SUPFAM" id="SSF53254">
    <property type="entry name" value="Phosphoglycerate mutase-like"/>
    <property type="match status" value="1"/>
</dbReference>
<dbReference type="STRING" id="1544416.Cocul_00289"/>